<keyword evidence="1" id="KW-0732">Signal</keyword>
<name>A0A0N4YGD1_NIPBR</name>
<dbReference type="AlphaFoldDB" id="A0A0N4YGD1"/>
<feature type="chain" id="PRO_5043125838" evidence="1">
    <location>
        <begin position="20"/>
        <end position="167"/>
    </location>
</feature>
<reference evidence="2 3" key="2">
    <citation type="submission" date="2018-11" db="EMBL/GenBank/DDBJ databases">
        <authorList>
            <consortium name="Pathogen Informatics"/>
        </authorList>
    </citation>
    <scope>NUCLEOTIDE SEQUENCE [LARGE SCALE GENOMIC DNA]</scope>
</reference>
<evidence type="ECO:0000256" key="1">
    <source>
        <dbReference type="SAM" id="SignalP"/>
    </source>
</evidence>
<accession>A0A0N4YGD1</accession>
<reference evidence="4" key="1">
    <citation type="submission" date="2017-02" db="UniProtKB">
        <authorList>
            <consortium name="WormBaseParasite"/>
        </authorList>
    </citation>
    <scope>IDENTIFICATION</scope>
</reference>
<protein>
    <submittedName>
        <fullName evidence="4">TIL domain-containing protein</fullName>
    </submittedName>
</protein>
<dbReference type="OMA" id="KGCCLMA"/>
<evidence type="ECO:0000313" key="2">
    <source>
        <dbReference type="EMBL" id="VDL79458.1"/>
    </source>
</evidence>
<organism evidence="4">
    <name type="scientific">Nippostrongylus brasiliensis</name>
    <name type="common">Rat hookworm</name>
    <dbReference type="NCBI Taxonomy" id="27835"/>
    <lineage>
        <taxon>Eukaryota</taxon>
        <taxon>Metazoa</taxon>
        <taxon>Ecdysozoa</taxon>
        <taxon>Nematoda</taxon>
        <taxon>Chromadorea</taxon>
        <taxon>Rhabditida</taxon>
        <taxon>Rhabditina</taxon>
        <taxon>Rhabditomorpha</taxon>
        <taxon>Strongyloidea</taxon>
        <taxon>Heligmosomidae</taxon>
        <taxon>Nippostrongylus</taxon>
    </lineage>
</organism>
<feature type="signal peptide" evidence="1">
    <location>
        <begin position="1"/>
        <end position="19"/>
    </location>
</feature>
<dbReference type="EMBL" id="UYSL01021924">
    <property type="protein sequence ID" value="VDL79458.1"/>
    <property type="molecule type" value="Genomic_DNA"/>
</dbReference>
<sequence>MFTAITAALLLGIVPPTIPTSLWYLPEGIGAAAEETVTTSNASLCAQECTTTLDCDNGLSCFHATKDSKGCCLKALKPNETGCVLDDQCRRACESTVCEKTNKGSRCVCEKGRHFLFNKCWTKCPQFAYPDPQIDERGFSRCALKTDLKTATNYMRRFRRQLKNAFC</sequence>
<keyword evidence="3" id="KW-1185">Reference proteome</keyword>
<evidence type="ECO:0000313" key="4">
    <source>
        <dbReference type="WBParaSite" id="NBR_0001586301-mRNA-1"/>
    </source>
</evidence>
<gene>
    <name evidence="2" type="ORF">NBR_LOCUS15864</name>
</gene>
<dbReference type="Proteomes" id="UP000271162">
    <property type="component" value="Unassembled WGS sequence"/>
</dbReference>
<dbReference type="WBParaSite" id="NBR_0001586301-mRNA-1">
    <property type="protein sequence ID" value="NBR_0001586301-mRNA-1"/>
    <property type="gene ID" value="NBR_0001586301"/>
</dbReference>
<evidence type="ECO:0000313" key="3">
    <source>
        <dbReference type="Proteomes" id="UP000271162"/>
    </source>
</evidence>
<proteinExistence type="predicted"/>